<dbReference type="AlphaFoldDB" id="A0A0L0P6T2"/>
<proteinExistence type="predicted"/>
<organism evidence="1 2">
    <name type="scientific">Candidozyma auris</name>
    <name type="common">Yeast</name>
    <name type="synonym">Candida auris</name>
    <dbReference type="NCBI Taxonomy" id="498019"/>
    <lineage>
        <taxon>Eukaryota</taxon>
        <taxon>Fungi</taxon>
        <taxon>Dikarya</taxon>
        <taxon>Ascomycota</taxon>
        <taxon>Saccharomycotina</taxon>
        <taxon>Pichiomycetes</taxon>
        <taxon>Metschnikowiaceae</taxon>
        <taxon>Candidozyma</taxon>
    </lineage>
</organism>
<gene>
    <name evidence="1" type="ORF">QG37_00890</name>
</gene>
<dbReference type="Proteomes" id="UP000037122">
    <property type="component" value="Unassembled WGS sequence"/>
</dbReference>
<name>A0A0L0P6T2_CANAR</name>
<sequence length="82" mass="9668">MSLTAAIYEVYKRKIHLNQVLSMINVVESFPYVGRLEFLKLTLAYVIYADLELYDTSQWPKGWHYFATNLYSNLTKTWGIIN</sequence>
<evidence type="ECO:0000313" key="2">
    <source>
        <dbReference type="Proteomes" id="UP000037122"/>
    </source>
</evidence>
<comment type="caution">
    <text evidence="1">The sequence shown here is derived from an EMBL/GenBank/DDBJ whole genome shotgun (WGS) entry which is preliminary data.</text>
</comment>
<accession>A0A0L0P6T2</accession>
<reference evidence="2" key="1">
    <citation type="journal article" date="2015" name="BMC Genomics">
        <title>Draft genome of a commonly misdiagnosed multidrug resistant pathogen Candida auris.</title>
        <authorList>
            <person name="Chatterjee S."/>
            <person name="Alampalli S.V."/>
            <person name="Nageshan R.K."/>
            <person name="Chettiar S.T."/>
            <person name="Joshi S."/>
            <person name="Tatu U.S."/>
        </authorList>
    </citation>
    <scope>NUCLEOTIDE SEQUENCE [LARGE SCALE GENOMIC DNA]</scope>
    <source>
        <strain evidence="2">6684</strain>
    </source>
</reference>
<dbReference type="EMBL" id="LGST01000007">
    <property type="protein sequence ID" value="KNE01955.1"/>
    <property type="molecule type" value="Genomic_DNA"/>
</dbReference>
<protein>
    <submittedName>
        <fullName evidence="1">Uncharacterized protein</fullName>
    </submittedName>
</protein>
<evidence type="ECO:0000313" key="1">
    <source>
        <dbReference type="EMBL" id="KNE01955.1"/>
    </source>
</evidence>
<dbReference type="VEuPathDB" id="FungiDB:QG37_00890"/>